<dbReference type="InterPro" id="IPR013656">
    <property type="entry name" value="PAS_4"/>
</dbReference>
<sequence length="523" mass="56857">MHVPDPPVPAVTVLGDFDWAATPLGAPERWSPALRAAVAESLAGPAPVHPPAPSAAAALDALFDAAPLGLGIWDRELRFVRVNASLAQMNGLPPEAHIGFTPRELLPDIAGIDALMERWRAIIATGEPWLDVEVHGGTPANSDKQRSWREHFFPIRSGDEVVGIGAVVEETTERDRVEVALRASEARFREFAEASSDVLWLFDIDSARFAYLSPALRKLYGVGVASGRGAPLSFDWQTAIIAEDRDLAATTLRRVRQGERVTHDFRARIPGSGKVRWLKNTAFPLREPDGRVSHIGGIAQDVTEERDTAARLQMLIGELQHRTRNLMGVIQAVAESTLEASADLTDFERAFSARLDALSRVQQLLSRIEGLERVGFDQLLRSELAAFGALPDEDARVSLAGPRGIPLRSGGIQTLALALHELITNSLKYGALSQPGATLSVRWALLPVAAGERPRLRFDWEERGVTMPVRGETPERVGQGRDLIERAVPYQLEATVDYALTADGVRCAMVLPVSQTLARGAAA</sequence>
<evidence type="ECO:0000256" key="4">
    <source>
        <dbReference type="ARBA" id="ARBA00022630"/>
    </source>
</evidence>
<keyword evidence="4" id="KW-0285">Flavoprotein</keyword>
<keyword evidence="7" id="KW-0677">Repeat</keyword>
<dbReference type="RefSeq" id="WP_219748692.1">
    <property type="nucleotide sequence ID" value="NZ_JAHXZN010000003.1"/>
</dbReference>
<name>A0ABS7BNV6_9SPHN</name>
<evidence type="ECO:0000256" key="9">
    <source>
        <dbReference type="ARBA" id="ARBA00022777"/>
    </source>
</evidence>
<dbReference type="Pfam" id="PF07536">
    <property type="entry name" value="HWE_HK"/>
    <property type="match status" value="1"/>
</dbReference>
<dbReference type="PANTHER" id="PTHR41523">
    <property type="entry name" value="TWO-COMPONENT SYSTEM SENSOR PROTEIN"/>
    <property type="match status" value="1"/>
</dbReference>
<dbReference type="Gene3D" id="3.30.450.20">
    <property type="entry name" value="PAS domain"/>
    <property type="match status" value="2"/>
</dbReference>
<dbReference type="InterPro" id="IPR000700">
    <property type="entry name" value="PAS-assoc_C"/>
</dbReference>
<keyword evidence="11" id="KW-0843">Virulence</keyword>
<dbReference type="PANTHER" id="PTHR41523:SF8">
    <property type="entry name" value="ETHYLENE RESPONSE SENSOR PROTEIN"/>
    <property type="match status" value="1"/>
</dbReference>
<dbReference type="SMART" id="SM00091">
    <property type="entry name" value="PAS"/>
    <property type="match status" value="2"/>
</dbReference>
<dbReference type="EMBL" id="JAHXZN010000003">
    <property type="protein sequence ID" value="MBW6531288.1"/>
    <property type="molecule type" value="Genomic_DNA"/>
</dbReference>
<dbReference type="PROSITE" id="PS50112">
    <property type="entry name" value="PAS"/>
    <property type="match status" value="1"/>
</dbReference>
<evidence type="ECO:0000313" key="14">
    <source>
        <dbReference type="EMBL" id="MBW6531288.1"/>
    </source>
</evidence>
<dbReference type="SMART" id="SM00911">
    <property type="entry name" value="HWE_HK"/>
    <property type="match status" value="1"/>
</dbReference>
<evidence type="ECO:0000256" key="6">
    <source>
        <dbReference type="ARBA" id="ARBA00022679"/>
    </source>
</evidence>
<dbReference type="Pfam" id="PF08448">
    <property type="entry name" value="PAS_4"/>
    <property type="match status" value="2"/>
</dbReference>
<keyword evidence="6" id="KW-0808">Transferase</keyword>
<evidence type="ECO:0000256" key="1">
    <source>
        <dbReference type="ARBA" id="ARBA00000085"/>
    </source>
</evidence>
<comment type="caution">
    <text evidence="14">The sequence shown here is derived from an EMBL/GenBank/DDBJ whole genome shotgun (WGS) entry which is preliminary data.</text>
</comment>
<dbReference type="EC" id="2.7.13.3" evidence="2"/>
<evidence type="ECO:0000256" key="7">
    <source>
        <dbReference type="ARBA" id="ARBA00022737"/>
    </source>
</evidence>
<dbReference type="NCBIfam" id="TIGR00229">
    <property type="entry name" value="sensory_box"/>
    <property type="match status" value="1"/>
</dbReference>
<dbReference type="InterPro" id="IPR000014">
    <property type="entry name" value="PAS"/>
</dbReference>
<evidence type="ECO:0000256" key="8">
    <source>
        <dbReference type="ARBA" id="ARBA00022741"/>
    </source>
</evidence>
<protein>
    <recommendedName>
        <fullName evidence="2">histidine kinase</fullName>
        <ecNumber evidence="2">2.7.13.3</ecNumber>
    </recommendedName>
</protein>
<evidence type="ECO:0000259" key="13">
    <source>
        <dbReference type="PROSITE" id="PS50113"/>
    </source>
</evidence>
<dbReference type="InterPro" id="IPR036890">
    <property type="entry name" value="HATPase_C_sf"/>
</dbReference>
<dbReference type="Proteomes" id="UP000759103">
    <property type="component" value="Unassembled WGS sequence"/>
</dbReference>
<gene>
    <name evidence="14" type="ORF">KZ820_11135</name>
</gene>
<reference evidence="14 15" key="1">
    <citation type="submission" date="2021-07" db="EMBL/GenBank/DDBJ databases">
        <title>Sphingomonas sp.</title>
        <authorList>
            <person name="Feng G."/>
            <person name="Li J."/>
            <person name="Pan M."/>
        </authorList>
    </citation>
    <scope>NUCLEOTIDE SEQUENCE [LARGE SCALE GENOMIC DNA]</scope>
    <source>
        <strain evidence="14 15">RRHST34</strain>
    </source>
</reference>
<keyword evidence="9" id="KW-0418">Kinase</keyword>
<proteinExistence type="predicted"/>
<keyword evidence="15" id="KW-1185">Reference proteome</keyword>
<evidence type="ECO:0000256" key="2">
    <source>
        <dbReference type="ARBA" id="ARBA00012438"/>
    </source>
</evidence>
<dbReference type="SUPFAM" id="SSF55785">
    <property type="entry name" value="PYP-like sensor domain (PAS domain)"/>
    <property type="match status" value="2"/>
</dbReference>
<keyword evidence="8" id="KW-0547">Nucleotide-binding</keyword>
<keyword evidence="5" id="KW-0288">FMN</keyword>
<organism evidence="14 15">
    <name type="scientific">Sphingomonas citri</name>
    <dbReference type="NCBI Taxonomy" id="2862499"/>
    <lineage>
        <taxon>Bacteria</taxon>
        <taxon>Pseudomonadati</taxon>
        <taxon>Pseudomonadota</taxon>
        <taxon>Alphaproteobacteria</taxon>
        <taxon>Sphingomonadales</taxon>
        <taxon>Sphingomonadaceae</taxon>
        <taxon>Sphingomonas</taxon>
    </lineage>
</organism>
<evidence type="ECO:0000256" key="11">
    <source>
        <dbReference type="ARBA" id="ARBA00023026"/>
    </source>
</evidence>
<accession>A0ABS7BNV6</accession>
<dbReference type="InterPro" id="IPR011102">
    <property type="entry name" value="Sig_transdc_His_kinase_HWE"/>
</dbReference>
<evidence type="ECO:0000313" key="15">
    <source>
        <dbReference type="Proteomes" id="UP000759103"/>
    </source>
</evidence>
<keyword evidence="10" id="KW-0067">ATP-binding</keyword>
<comment type="catalytic activity">
    <reaction evidence="1">
        <text>ATP + protein L-histidine = ADP + protein N-phospho-L-histidine.</text>
        <dbReference type="EC" id="2.7.13.3"/>
    </reaction>
</comment>
<evidence type="ECO:0000256" key="5">
    <source>
        <dbReference type="ARBA" id="ARBA00022643"/>
    </source>
</evidence>
<keyword evidence="3" id="KW-0597">Phosphoprotein</keyword>
<dbReference type="Gene3D" id="3.30.565.10">
    <property type="entry name" value="Histidine kinase-like ATPase, C-terminal domain"/>
    <property type="match status" value="1"/>
</dbReference>
<dbReference type="InterPro" id="IPR035965">
    <property type="entry name" value="PAS-like_dom_sf"/>
</dbReference>
<evidence type="ECO:0000256" key="3">
    <source>
        <dbReference type="ARBA" id="ARBA00022553"/>
    </source>
</evidence>
<evidence type="ECO:0000259" key="12">
    <source>
        <dbReference type="PROSITE" id="PS50112"/>
    </source>
</evidence>
<evidence type="ECO:0000256" key="10">
    <source>
        <dbReference type="ARBA" id="ARBA00022840"/>
    </source>
</evidence>
<feature type="domain" description="PAS" evidence="12">
    <location>
        <begin position="184"/>
        <end position="221"/>
    </location>
</feature>
<feature type="domain" description="PAC" evidence="13">
    <location>
        <begin position="261"/>
        <end position="314"/>
    </location>
</feature>
<dbReference type="PROSITE" id="PS50113">
    <property type="entry name" value="PAC"/>
    <property type="match status" value="1"/>
</dbReference>